<organism evidence="1 2">
    <name type="scientific">Caerostris darwini</name>
    <dbReference type="NCBI Taxonomy" id="1538125"/>
    <lineage>
        <taxon>Eukaryota</taxon>
        <taxon>Metazoa</taxon>
        <taxon>Ecdysozoa</taxon>
        <taxon>Arthropoda</taxon>
        <taxon>Chelicerata</taxon>
        <taxon>Arachnida</taxon>
        <taxon>Araneae</taxon>
        <taxon>Araneomorphae</taxon>
        <taxon>Entelegynae</taxon>
        <taxon>Araneoidea</taxon>
        <taxon>Araneidae</taxon>
        <taxon>Caerostris</taxon>
    </lineage>
</organism>
<name>A0AAV4T6I5_9ARAC</name>
<proteinExistence type="predicted"/>
<evidence type="ECO:0000313" key="2">
    <source>
        <dbReference type="Proteomes" id="UP001054837"/>
    </source>
</evidence>
<accession>A0AAV4T6I5</accession>
<dbReference type="EMBL" id="BPLQ01009118">
    <property type="protein sequence ID" value="GIY41824.1"/>
    <property type="molecule type" value="Genomic_DNA"/>
</dbReference>
<protein>
    <submittedName>
        <fullName evidence="1">Uncharacterized protein</fullName>
    </submittedName>
</protein>
<gene>
    <name evidence="1" type="ORF">CDAR_484001</name>
</gene>
<comment type="caution">
    <text evidence="1">The sequence shown here is derived from an EMBL/GenBank/DDBJ whole genome shotgun (WGS) entry which is preliminary data.</text>
</comment>
<dbReference type="AlphaFoldDB" id="A0AAV4T6I5"/>
<sequence>MQSLLLGGDCAYDGNVYFQRCGKKKRKGISPIVVEGRVHRNVTFQLGRSWLKIDSHNSVKCRGPVTGTKAWLQICSRETAPS</sequence>
<dbReference type="Proteomes" id="UP001054837">
    <property type="component" value="Unassembled WGS sequence"/>
</dbReference>
<reference evidence="1 2" key="1">
    <citation type="submission" date="2021-06" db="EMBL/GenBank/DDBJ databases">
        <title>Caerostris darwini draft genome.</title>
        <authorList>
            <person name="Kono N."/>
            <person name="Arakawa K."/>
        </authorList>
    </citation>
    <scope>NUCLEOTIDE SEQUENCE [LARGE SCALE GENOMIC DNA]</scope>
</reference>
<evidence type="ECO:0000313" key="1">
    <source>
        <dbReference type="EMBL" id="GIY41824.1"/>
    </source>
</evidence>
<keyword evidence="2" id="KW-1185">Reference proteome</keyword>